<feature type="coiled-coil region" evidence="1">
    <location>
        <begin position="27"/>
        <end position="58"/>
    </location>
</feature>
<dbReference type="InterPro" id="IPR021428">
    <property type="entry name" value="DUF3078"/>
</dbReference>
<evidence type="ECO:0000313" key="3">
    <source>
        <dbReference type="Proteomes" id="UP000598120"/>
    </source>
</evidence>
<keyword evidence="3" id="KW-1185">Reference proteome</keyword>
<dbReference type="EMBL" id="BMIC01000004">
    <property type="protein sequence ID" value="GFZ89388.1"/>
    <property type="molecule type" value="Genomic_DNA"/>
</dbReference>
<proteinExistence type="predicted"/>
<organism evidence="2 3">
    <name type="scientific">Aquaticitalea lipolytica</name>
    <dbReference type="NCBI Taxonomy" id="1247562"/>
    <lineage>
        <taxon>Bacteria</taxon>
        <taxon>Pseudomonadati</taxon>
        <taxon>Bacteroidota</taxon>
        <taxon>Flavobacteriia</taxon>
        <taxon>Flavobacteriales</taxon>
        <taxon>Flavobacteriaceae</taxon>
        <taxon>Aquaticitalea</taxon>
    </lineage>
</organism>
<dbReference type="AlphaFoldDB" id="A0A8J2XHK6"/>
<keyword evidence="1" id="KW-0175">Coiled coil</keyword>
<reference evidence="2 3" key="1">
    <citation type="journal article" date="2014" name="Int. J. Syst. Evol. Microbiol.">
        <title>Complete genome sequence of Corynebacterium casei LMG S-19264T (=DSM 44701T), isolated from a smear-ripened cheese.</title>
        <authorList>
            <consortium name="US DOE Joint Genome Institute (JGI-PGF)"/>
            <person name="Walter F."/>
            <person name="Albersmeier A."/>
            <person name="Kalinowski J."/>
            <person name="Ruckert C."/>
        </authorList>
    </citation>
    <scope>NUCLEOTIDE SEQUENCE [LARGE SCALE GENOMIC DNA]</scope>
    <source>
        <strain evidence="2 3">CGMCC 1.15295</strain>
    </source>
</reference>
<dbReference type="Proteomes" id="UP000598120">
    <property type="component" value="Unassembled WGS sequence"/>
</dbReference>
<evidence type="ECO:0008006" key="4">
    <source>
        <dbReference type="Google" id="ProtNLM"/>
    </source>
</evidence>
<gene>
    <name evidence="2" type="ORF">GCM10011531_21150</name>
</gene>
<accession>A0A8J2XHK6</accession>
<protein>
    <recommendedName>
        <fullName evidence="4">DUF3078 domain-containing protein</fullName>
    </recommendedName>
</protein>
<name>A0A8J2XHK6_9FLAO</name>
<evidence type="ECO:0000313" key="2">
    <source>
        <dbReference type="EMBL" id="GFZ89388.1"/>
    </source>
</evidence>
<evidence type="ECO:0000256" key="1">
    <source>
        <dbReference type="SAM" id="Coils"/>
    </source>
</evidence>
<sequence length="317" mass="35579">MNHLKTMKMNTRVFFTIALIFTISFGFSQTKEELESQKAEKQAAADALQAEADALQAQINALPGWRLAAFGTIGGSLSNFNNWYAQGAPNNSSGNIGFTFNSRANLIEEKFFWRNALNTNFSWVKLDNKDINTDSEDFEPTTDVFNLSSLYGRNITDKLAASGLMEYRTTVLNNFNDPGYLDLGVGATWTPITDLIVVVHPLNYNFVFSKGETVFESSLGAKIVADYTRQIGAVNFKTNLSMFQSYKSSDYSNWTWTNSFGYTLWKMIGVGFDFGLRSNKQEALNYSINTLGNTAETFDSVDNKLQSYWTAGLNYKF</sequence>
<comment type="caution">
    <text evidence="2">The sequence shown here is derived from an EMBL/GenBank/DDBJ whole genome shotgun (WGS) entry which is preliminary data.</text>
</comment>
<dbReference type="Pfam" id="PF11276">
    <property type="entry name" value="DUF3078"/>
    <property type="match status" value="1"/>
</dbReference>